<evidence type="ECO:0000313" key="2">
    <source>
        <dbReference type="EMBL" id="RAK79066.1"/>
    </source>
</evidence>
<dbReference type="Gene3D" id="2.120.10.30">
    <property type="entry name" value="TolB, C-terminal domain"/>
    <property type="match status" value="1"/>
</dbReference>
<accession>A0A8G1W163</accession>
<dbReference type="Proteomes" id="UP000249789">
    <property type="component" value="Unassembled WGS sequence"/>
</dbReference>
<sequence length="358" mass="38551">MWLLPQTLVALLGVAPVSALPKTCHAPELPLPLRQIYQFPSFPTYLESIYVRSNGDLLAVTAFPDASLYYLTGVTNANDPDDPPTVTLIRAFDEVNTLTSIIETQPDIFTIVAGNTSTYATVIPGTFGVWELDLRPTKNNSKQPPQAREIVRIAGGGFMTGMDTISPTTVLVSDASHGLVWRVDLTTGAYDLAIQVPDMHYPPWASAPVGIDDINIHNGYLYWSNAFAATLSRIRLTDDGYAAAGAESELVAEVRSIFLDKFTFGGGNADGRYDRETIWAMTNADSRVLAITPEGEILTVAGQSDQMTVAGSTTGAFGKVKGDTKTLYVLTGGGFNFPINGSMVEPGKIVAIDTEAFW</sequence>
<evidence type="ECO:0008006" key="4">
    <source>
        <dbReference type="Google" id="ProtNLM"/>
    </source>
</evidence>
<dbReference type="VEuPathDB" id="FungiDB:BO72DRAFT_506048"/>
<dbReference type="EMBL" id="KZ824634">
    <property type="protein sequence ID" value="RAK79066.1"/>
    <property type="molecule type" value="Genomic_DNA"/>
</dbReference>
<dbReference type="InterPro" id="IPR052998">
    <property type="entry name" value="Hetero-Diels-Alderase-like"/>
</dbReference>
<proteinExistence type="predicted"/>
<organism evidence="2 3">
    <name type="scientific">Aspergillus fijiensis CBS 313.89</name>
    <dbReference type="NCBI Taxonomy" id="1448319"/>
    <lineage>
        <taxon>Eukaryota</taxon>
        <taxon>Fungi</taxon>
        <taxon>Dikarya</taxon>
        <taxon>Ascomycota</taxon>
        <taxon>Pezizomycotina</taxon>
        <taxon>Eurotiomycetes</taxon>
        <taxon>Eurotiomycetidae</taxon>
        <taxon>Eurotiales</taxon>
        <taxon>Aspergillaceae</taxon>
        <taxon>Aspergillus</taxon>
    </lineage>
</organism>
<gene>
    <name evidence="2" type="ORF">BO72DRAFT_506048</name>
</gene>
<dbReference type="SUPFAM" id="SSF63829">
    <property type="entry name" value="Calcium-dependent phosphotriesterase"/>
    <property type="match status" value="1"/>
</dbReference>
<keyword evidence="3" id="KW-1185">Reference proteome</keyword>
<dbReference type="InterPro" id="IPR011042">
    <property type="entry name" value="6-blade_b-propeller_TolB-like"/>
</dbReference>
<evidence type="ECO:0000313" key="3">
    <source>
        <dbReference type="Proteomes" id="UP000249789"/>
    </source>
</evidence>
<name>A0A8G1W163_9EURO</name>
<dbReference type="OrthoDB" id="9977941at2759"/>
<dbReference type="PANTHER" id="PTHR42060:SF1">
    <property type="entry name" value="NHL REPEAT-CONTAINING PROTEIN"/>
    <property type="match status" value="1"/>
</dbReference>
<dbReference type="PANTHER" id="PTHR42060">
    <property type="entry name" value="NHL REPEAT-CONTAINING PROTEIN-RELATED"/>
    <property type="match status" value="1"/>
</dbReference>
<reference evidence="2 3" key="1">
    <citation type="submission" date="2018-02" db="EMBL/GenBank/DDBJ databases">
        <title>The genomes of Aspergillus section Nigri reveals drivers in fungal speciation.</title>
        <authorList>
            <consortium name="DOE Joint Genome Institute"/>
            <person name="Vesth T.C."/>
            <person name="Nybo J."/>
            <person name="Theobald S."/>
            <person name="Brandl J."/>
            <person name="Frisvad J.C."/>
            <person name="Nielsen K.F."/>
            <person name="Lyhne E.K."/>
            <person name="Kogle M.E."/>
            <person name="Kuo A."/>
            <person name="Riley R."/>
            <person name="Clum A."/>
            <person name="Nolan M."/>
            <person name="Lipzen A."/>
            <person name="Salamov A."/>
            <person name="Henrissat B."/>
            <person name="Wiebenga A."/>
            <person name="De vries R.P."/>
            <person name="Grigoriev I.V."/>
            <person name="Mortensen U.H."/>
            <person name="Andersen M.R."/>
            <person name="Baker S.E."/>
        </authorList>
    </citation>
    <scope>NUCLEOTIDE SEQUENCE [LARGE SCALE GENOMIC DNA]</scope>
    <source>
        <strain evidence="2 3">CBS 313.89</strain>
    </source>
</reference>
<feature type="chain" id="PRO_5034660509" description="SMP-30/Gluconolactonase/LRE-like region domain-containing protein" evidence="1">
    <location>
        <begin position="20"/>
        <end position="358"/>
    </location>
</feature>
<protein>
    <recommendedName>
        <fullName evidence="4">SMP-30/Gluconolactonase/LRE-like region domain-containing protein</fullName>
    </recommendedName>
</protein>
<feature type="signal peptide" evidence="1">
    <location>
        <begin position="1"/>
        <end position="19"/>
    </location>
</feature>
<dbReference type="RefSeq" id="XP_040803076.1">
    <property type="nucleotide sequence ID" value="XM_040949212.1"/>
</dbReference>
<keyword evidence="1" id="KW-0732">Signal</keyword>
<evidence type="ECO:0000256" key="1">
    <source>
        <dbReference type="SAM" id="SignalP"/>
    </source>
</evidence>
<dbReference type="GeneID" id="63866545"/>
<dbReference type="AlphaFoldDB" id="A0A8G1W163"/>